<dbReference type="InterPro" id="IPR021109">
    <property type="entry name" value="Peptidase_aspartic_dom_sf"/>
</dbReference>
<dbReference type="InterPro" id="IPR001584">
    <property type="entry name" value="Integrase_cat-core"/>
</dbReference>
<evidence type="ECO:0000256" key="16">
    <source>
        <dbReference type="SAM" id="MobiDB-lite"/>
    </source>
</evidence>
<keyword evidence="12" id="KW-0695">RNA-directed DNA polymerase</keyword>
<dbReference type="SUPFAM" id="SSF53098">
    <property type="entry name" value="Ribonuclease H-like"/>
    <property type="match status" value="1"/>
</dbReference>
<dbReference type="Gene3D" id="4.10.60.10">
    <property type="entry name" value="Zinc finger, CCHC-type"/>
    <property type="match status" value="1"/>
</dbReference>
<evidence type="ECO:0000256" key="6">
    <source>
        <dbReference type="ARBA" id="ARBA00022750"/>
    </source>
</evidence>
<dbReference type="GO" id="GO:0003677">
    <property type="term" value="F:DNA binding"/>
    <property type="evidence" value="ECO:0007669"/>
    <property type="project" value="UniProtKB-KW"/>
</dbReference>
<evidence type="ECO:0000259" key="17">
    <source>
        <dbReference type="PROSITE" id="PS50158"/>
    </source>
</evidence>
<dbReference type="Gene3D" id="3.10.10.10">
    <property type="entry name" value="HIV Type 1 Reverse Transcriptase, subunit A, domain 1"/>
    <property type="match status" value="1"/>
</dbReference>
<dbReference type="PROSITE" id="PS50994">
    <property type="entry name" value="INTEGRASE"/>
    <property type="match status" value="1"/>
</dbReference>
<dbReference type="GO" id="GO:0008270">
    <property type="term" value="F:zinc ion binding"/>
    <property type="evidence" value="ECO:0007669"/>
    <property type="project" value="UniProtKB-KW"/>
</dbReference>
<protein>
    <recommendedName>
        <fullName evidence="1">RNA-directed DNA polymerase</fullName>
        <ecNumber evidence="1">2.7.7.49</ecNumber>
    </recommendedName>
</protein>
<dbReference type="PROSITE" id="PS50158">
    <property type="entry name" value="ZF_CCHC"/>
    <property type="match status" value="1"/>
</dbReference>
<dbReference type="GO" id="GO:0042575">
    <property type="term" value="C:DNA polymerase complex"/>
    <property type="evidence" value="ECO:0007669"/>
    <property type="project" value="UniProtKB-ARBA"/>
</dbReference>
<accession>A0AAJ6QMM4</accession>
<keyword evidence="20" id="KW-1185">Reference proteome</keyword>
<feature type="compositionally biased region" description="Low complexity" evidence="16">
    <location>
        <begin position="1479"/>
        <end position="1491"/>
    </location>
</feature>
<sequence length="1575" mass="180225">MAFSAEQVQLIVSAAVTEALKNFPRERTSTSAHTIMEHINSRIPKFTFKSDEGHTFEKWYDRYSPILEAEGGALAKEDKIRFIISKLNVSEYDSFVNYIKPKKIIELKAEETIELLKKLFSIPTSLFKRRIKSLRIKRSGRPMKELMGLINEAAEEAEWGDITLDKMKQYILMLSLMNPEDNDIRARAARLMEENEDEYSFPEIIDDLEHFEQLKKDLNPTTKSRFEINKIQKKSPRENAPPKDEQQPSTSNNYKKPCYRCAKTNHHHRDCRHKNTTCSICSKVGHLPRACFSNRSTDFTPDRNVRQIRLQPNNVRRFTKQVTISGRTFSLTLDTGAEVSLISRRIWSQLNKPALRSPTVSLTLADGNPLRVIGTFRCAVRMNSLEFHTDCHVTENCELLGLDWIQRDPELKKFLQDQSRNPPARSIQSVMGSIDIKEKEIQKNLKRKFPEVFTESLGKCTTFEATFKVKENSAPSFKKARPVAYALLPKIVDEIERLVSEDVLEPTAHSKYAAPVVIVQKKDGTIRLCADYSTGLNNSIEDDAYPLPTAESIFAKLNGGRYFSQLDLAEAYLQIPVESQSQELLTINTAKGLFKMKRLAYGVKTAPSLFQRLMDTITNDLPGTTAYLDDILVTSSTIEEHEGRLAKVFQRLQENGLRIREEKCSFLRTEVKFLGFILSGEGRKPDPDKTKAIVEMPSPRNISELRAALGMITFYSQFIPDMKTLKEPMNNLLKKDAGFEWTHACERSFQKMKQCLQSDLLLTHYDPNLPIIISADASQSGIGCVLLHEMPNQTQKAIMHASRSLSDTERKYSQIEKEALALVYAVKKFHKFIFGRKFILNTDHKPLLSIFGSKNGISAHSANRLQRWAVILLDYQFEIRYKKTTDFGEADALSRLIVEQQSHLDGNNELPDKVIASIELDDENSLDENIAALPVTRDEIRRGTLSDRILSRAKKFIDSQWPKISREDALFALYSRRSELSISGGIILFRNRVVIPADLQKEVLTTLHNGHPGETRMKALARSYVYWPQIDDQIKEFVRSCDDCQLASKNPVKIPLSPWEKPEGPWKRIHADFAGPMKNVHYLIIVDSFSNWPEIIPMKKITTANTIEAFESLFTQYGVPEEIVTDHGTQFTAHDFKEFCRRNDIKKSFSAVNFPQSNGRAERMVDTFKRALSKMQREGTTSANIQKFLRSYRTIPSQALDGKTPAEMFTGRKFRTELDMLLPQAEKTNAIASIQTSRYEARMKKNFDRHHGVREKSFETNDPVYVRMERHNKQYWAHGNVERRNNVMYDVEVENRTTLRHANQLRRRHTPNQHRQGDVYDGLMLAFEMPLPKRRTTTRGREETQVEKQMFQTPEPITPIICKMETLCKKIKAMDGQAVTGDERDALMESIRALEEQVGEADPEIRALLQETQRVMKETDMKADDVSQLLENLSIQEAPSQPTSSRYSAHQQANTAQQSLADEIAEAVRSARPSVEDVATTTAERPATTKTRGPEASVEIPSTSARRELFRSGATSDSEEDPSPLERSIFDNQEPIAFKSPEENRIALPTRNRKRTSFLDVTHTKSPRYKSRKKY</sequence>
<feature type="compositionally biased region" description="Basic residues" evidence="16">
    <location>
        <begin position="1565"/>
        <end position="1575"/>
    </location>
</feature>
<dbReference type="RefSeq" id="XP_003737706.1">
    <property type="nucleotide sequence ID" value="XM_003737658.1"/>
</dbReference>
<dbReference type="InterPro" id="IPR036875">
    <property type="entry name" value="Znf_CCHC_sf"/>
</dbReference>
<dbReference type="Pfam" id="PF00078">
    <property type="entry name" value="RVT_1"/>
    <property type="match status" value="1"/>
</dbReference>
<dbReference type="Gene3D" id="1.10.340.70">
    <property type="match status" value="1"/>
</dbReference>
<dbReference type="InterPro" id="IPR000477">
    <property type="entry name" value="RT_dom"/>
</dbReference>
<dbReference type="SUPFAM" id="SSF56672">
    <property type="entry name" value="DNA/RNA polymerases"/>
    <property type="match status" value="1"/>
</dbReference>
<keyword evidence="7" id="KW-0255">Endonuclease</keyword>
<dbReference type="InterPro" id="IPR012337">
    <property type="entry name" value="RNaseH-like_sf"/>
</dbReference>
<dbReference type="PROSITE" id="PS50878">
    <property type="entry name" value="RT_POL"/>
    <property type="match status" value="1"/>
</dbReference>
<dbReference type="SUPFAM" id="SSF57756">
    <property type="entry name" value="Retrovirus zinc finger-like domains"/>
    <property type="match status" value="1"/>
</dbReference>
<evidence type="ECO:0000256" key="2">
    <source>
        <dbReference type="ARBA" id="ARBA00022670"/>
    </source>
</evidence>
<dbReference type="GO" id="GO:0015074">
    <property type="term" value="P:DNA integration"/>
    <property type="evidence" value="ECO:0007669"/>
    <property type="project" value="UniProtKB-KW"/>
</dbReference>
<keyword evidence="5" id="KW-0540">Nuclease</keyword>
<feature type="domain" description="Integrase catalytic" evidence="19">
    <location>
        <begin position="1061"/>
        <end position="1213"/>
    </location>
</feature>
<dbReference type="Gene3D" id="3.30.420.10">
    <property type="entry name" value="Ribonuclease H-like superfamily/Ribonuclease H"/>
    <property type="match status" value="1"/>
</dbReference>
<dbReference type="Pfam" id="PF00665">
    <property type="entry name" value="rve"/>
    <property type="match status" value="1"/>
</dbReference>
<keyword evidence="10" id="KW-0694">RNA-binding</keyword>
<dbReference type="GO" id="GO:0003723">
    <property type="term" value="F:RNA binding"/>
    <property type="evidence" value="ECO:0007669"/>
    <property type="project" value="UniProtKB-KW"/>
</dbReference>
<keyword evidence="2" id="KW-0645">Protease</keyword>
<dbReference type="CDD" id="cd01647">
    <property type="entry name" value="RT_LTR"/>
    <property type="match status" value="1"/>
</dbReference>
<dbReference type="Proteomes" id="UP000694867">
    <property type="component" value="Unplaced"/>
</dbReference>
<evidence type="ECO:0000256" key="9">
    <source>
        <dbReference type="ARBA" id="ARBA00022842"/>
    </source>
</evidence>
<evidence type="ECO:0000256" key="3">
    <source>
        <dbReference type="ARBA" id="ARBA00022679"/>
    </source>
</evidence>
<dbReference type="Pfam" id="PF13975">
    <property type="entry name" value="gag-asp_proteas"/>
    <property type="match status" value="1"/>
</dbReference>
<feature type="domain" description="Reverse transcriptase" evidence="18">
    <location>
        <begin position="500"/>
        <end position="678"/>
    </location>
</feature>
<reference evidence="21" key="1">
    <citation type="submission" date="2025-08" db="UniProtKB">
        <authorList>
            <consortium name="RefSeq"/>
        </authorList>
    </citation>
    <scope>IDENTIFICATION</scope>
</reference>
<keyword evidence="15" id="KW-0862">Zinc</keyword>
<evidence type="ECO:0000259" key="19">
    <source>
        <dbReference type="PROSITE" id="PS50994"/>
    </source>
</evidence>
<dbReference type="InterPro" id="IPR043128">
    <property type="entry name" value="Rev_trsase/Diguanyl_cyclase"/>
</dbReference>
<evidence type="ECO:0000259" key="18">
    <source>
        <dbReference type="PROSITE" id="PS50878"/>
    </source>
</evidence>
<organism evidence="20 21">
    <name type="scientific">Galendromus occidentalis</name>
    <name type="common">western predatory mite</name>
    <dbReference type="NCBI Taxonomy" id="34638"/>
    <lineage>
        <taxon>Eukaryota</taxon>
        <taxon>Metazoa</taxon>
        <taxon>Ecdysozoa</taxon>
        <taxon>Arthropoda</taxon>
        <taxon>Chelicerata</taxon>
        <taxon>Arachnida</taxon>
        <taxon>Acari</taxon>
        <taxon>Parasitiformes</taxon>
        <taxon>Mesostigmata</taxon>
        <taxon>Gamasina</taxon>
        <taxon>Phytoseioidea</taxon>
        <taxon>Phytoseiidae</taxon>
        <taxon>Typhlodrominae</taxon>
        <taxon>Galendromus</taxon>
    </lineage>
</organism>
<evidence type="ECO:0000256" key="10">
    <source>
        <dbReference type="ARBA" id="ARBA00022884"/>
    </source>
</evidence>
<keyword evidence="14" id="KW-0511">Multifunctional enzyme</keyword>
<keyword evidence="4" id="KW-0548">Nucleotidyltransferase</keyword>
<evidence type="ECO:0000256" key="5">
    <source>
        <dbReference type="ARBA" id="ARBA00022722"/>
    </source>
</evidence>
<dbReference type="Gene3D" id="2.40.70.10">
    <property type="entry name" value="Acid Proteases"/>
    <property type="match status" value="1"/>
</dbReference>
<evidence type="ECO:0000313" key="20">
    <source>
        <dbReference type="Proteomes" id="UP000694867"/>
    </source>
</evidence>
<evidence type="ECO:0000256" key="13">
    <source>
        <dbReference type="ARBA" id="ARBA00023125"/>
    </source>
</evidence>
<dbReference type="Gene3D" id="3.30.70.270">
    <property type="match status" value="2"/>
</dbReference>
<dbReference type="InterPro" id="IPR001878">
    <property type="entry name" value="Znf_CCHC"/>
</dbReference>
<dbReference type="InterPro" id="IPR050951">
    <property type="entry name" value="Retrovirus_Pol_polyprotein"/>
</dbReference>
<dbReference type="SUPFAM" id="SSF50630">
    <property type="entry name" value="Acid proteases"/>
    <property type="match status" value="1"/>
</dbReference>
<dbReference type="FunFam" id="3.30.420.10:FF:000063">
    <property type="entry name" value="Retrovirus-related Pol polyprotein from transposon 297-like Protein"/>
    <property type="match status" value="1"/>
</dbReference>
<feature type="region of interest" description="Disordered" evidence="16">
    <location>
        <begin position="222"/>
        <end position="256"/>
    </location>
</feature>
<keyword evidence="6" id="KW-0064">Aspartyl protease</keyword>
<keyword evidence="3" id="KW-0808">Transferase</keyword>
<dbReference type="GO" id="GO:0004519">
    <property type="term" value="F:endonuclease activity"/>
    <property type="evidence" value="ECO:0007669"/>
    <property type="project" value="UniProtKB-KW"/>
</dbReference>
<evidence type="ECO:0000256" key="4">
    <source>
        <dbReference type="ARBA" id="ARBA00022695"/>
    </source>
</evidence>
<evidence type="ECO:0000256" key="7">
    <source>
        <dbReference type="ARBA" id="ARBA00022759"/>
    </source>
</evidence>
<dbReference type="InterPro" id="IPR055510">
    <property type="entry name" value="DUF7083"/>
</dbReference>
<keyword evidence="15" id="KW-0863">Zinc-finger</keyword>
<feature type="region of interest" description="Disordered" evidence="16">
    <location>
        <begin position="1437"/>
        <end position="1575"/>
    </location>
</feature>
<dbReference type="FunFam" id="3.30.70.270:FF:000020">
    <property type="entry name" value="Transposon Tf2-6 polyprotein-like Protein"/>
    <property type="match status" value="1"/>
</dbReference>
<dbReference type="GO" id="GO:0004190">
    <property type="term" value="F:aspartic-type endopeptidase activity"/>
    <property type="evidence" value="ECO:0007669"/>
    <property type="project" value="UniProtKB-KW"/>
</dbReference>
<dbReference type="PROSITE" id="PS00141">
    <property type="entry name" value="ASP_PROTEASE"/>
    <property type="match status" value="1"/>
</dbReference>
<dbReference type="InterPro" id="IPR041577">
    <property type="entry name" value="RT_RNaseH_2"/>
</dbReference>
<evidence type="ECO:0000256" key="1">
    <source>
        <dbReference type="ARBA" id="ARBA00012493"/>
    </source>
</evidence>
<keyword evidence="15" id="KW-0479">Metal-binding</keyword>
<dbReference type="InterPro" id="IPR001969">
    <property type="entry name" value="Aspartic_peptidase_AS"/>
</dbReference>
<feature type="domain" description="CCHC-type" evidence="17">
    <location>
        <begin position="258"/>
        <end position="272"/>
    </location>
</feature>
<evidence type="ECO:0000256" key="15">
    <source>
        <dbReference type="PROSITE-ProRule" id="PRU00047"/>
    </source>
</evidence>
<evidence type="ECO:0000256" key="14">
    <source>
        <dbReference type="ARBA" id="ARBA00023268"/>
    </source>
</evidence>
<dbReference type="GeneID" id="100898009"/>
<evidence type="ECO:0000256" key="12">
    <source>
        <dbReference type="ARBA" id="ARBA00022918"/>
    </source>
</evidence>
<keyword evidence="13" id="KW-0238">DNA-binding</keyword>
<name>A0AAJ6QMM4_9ACAR</name>
<dbReference type="InterPro" id="IPR043502">
    <property type="entry name" value="DNA/RNA_pol_sf"/>
</dbReference>
<dbReference type="InterPro" id="IPR041588">
    <property type="entry name" value="Integrase_H2C2"/>
</dbReference>
<dbReference type="Pfam" id="PF17921">
    <property type="entry name" value="Integrase_H2C2"/>
    <property type="match status" value="1"/>
</dbReference>
<evidence type="ECO:0000313" key="21">
    <source>
        <dbReference type="RefSeq" id="XP_003737706.1"/>
    </source>
</evidence>
<keyword evidence="8" id="KW-0378">Hydrolase</keyword>
<dbReference type="CDD" id="cd09274">
    <property type="entry name" value="RNase_HI_RT_Ty3"/>
    <property type="match status" value="1"/>
</dbReference>
<gene>
    <name evidence="21" type="primary">LOC100898009</name>
</gene>
<dbReference type="GO" id="GO:0003964">
    <property type="term" value="F:RNA-directed DNA polymerase activity"/>
    <property type="evidence" value="ECO:0007669"/>
    <property type="project" value="UniProtKB-KW"/>
</dbReference>
<evidence type="ECO:0000256" key="8">
    <source>
        <dbReference type="ARBA" id="ARBA00022801"/>
    </source>
</evidence>
<feature type="compositionally biased region" description="Polar residues" evidence="16">
    <location>
        <begin position="1437"/>
        <end position="1460"/>
    </location>
</feature>
<keyword evidence="9" id="KW-0460">Magnesium</keyword>
<dbReference type="KEGG" id="goe:100898009"/>
<dbReference type="InterPro" id="IPR036397">
    <property type="entry name" value="RNaseH_sf"/>
</dbReference>
<dbReference type="EC" id="2.7.7.49" evidence="1"/>
<proteinExistence type="predicted"/>
<dbReference type="FunFam" id="1.10.340.70:FF:000003">
    <property type="entry name" value="Protein CBG25708"/>
    <property type="match status" value="1"/>
</dbReference>
<dbReference type="PANTHER" id="PTHR37984:SF5">
    <property type="entry name" value="PROTEIN NYNRIN-LIKE"/>
    <property type="match status" value="1"/>
</dbReference>
<keyword evidence="11" id="KW-0229">DNA integration</keyword>
<dbReference type="Pfam" id="PF23309">
    <property type="entry name" value="DUF7083"/>
    <property type="match status" value="1"/>
</dbReference>
<evidence type="ECO:0000256" key="11">
    <source>
        <dbReference type="ARBA" id="ARBA00022908"/>
    </source>
</evidence>
<dbReference type="PANTHER" id="PTHR37984">
    <property type="entry name" value="PROTEIN CBG26694"/>
    <property type="match status" value="1"/>
</dbReference>
<feature type="compositionally biased region" description="Basic and acidic residues" evidence="16">
    <location>
        <begin position="222"/>
        <end position="246"/>
    </location>
</feature>
<dbReference type="GO" id="GO:0006508">
    <property type="term" value="P:proteolysis"/>
    <property type="evidence" value="ECO:0007669"/>
    <property type="project" value="UniProtKB-KW"/>
</dbReference>
<dbReference type="Pfam" id="PF17919">
    <property type="entry name" value="RT_RNaseH_2"/>
    <property type="match status" value="1"/>
</dbReference>